<evidence type="ECO:0000313" key="2">
    <source>
        <dbReference type="EMBL" id="EAR97932.1"/>
    </source>
</evidence>
<dbReference type="GeneID" id="7837960"/>
<evidence type="ECO:0000256" key="1">
    <source>
        <dbReference type="SAM" id="MobiDB-lite"/>
    </source>
</evidence>
<dbReference type="eggNOG" id="ENOG502T1K8">
    <property type="taxonomic scope" value="Eukaryota"/>
</dbReference>
<feature type="region of interest" description="Disordered" evidence="1">
    <location>
        <begin position="783"/>
        <end position="812"/>
    </location>
</feature>
<proteinExistence type="predicted"/>
<evidence type="ECO:0000313" key="3">
    <source>
        <dbReference type="Proteomes" id="UP000009168"/>
    </source>
</evidence>
<feature type="compositionally biased region" description="Low complexity" evidence="1">
    <location>
        <begin position="798"/>
        <end position="812"/>
    </location>
</feature>
<dbReference type="Proteomes" id="UP000009168">
    <property type="component" value="Unassembled WGS sequence"/>
</dbReference>
<dbReference type="HOGENOM" id="CLU_336959_0_0_1"/>
<protein>
    <submittedName>
        <fullName evidence="2">Uncharacterized protein</fullName>
    </submittedName>
</protein>
<keyword evidence="3" id="KW-1185">Reference proteome</keyword>
<feature type="compositionally biased region" description="Polar residues" evidence="1">
    <location>
        <begin position="648"/>
        <end position="657"/>
    </location>
</feature>
<gene>
    <name evidence="2" type="ORF">TTHERM_00283210</name>
</gene>
<reference evidence="3" key="1">
    <citation type="journal article" date="2006" name="PLoS Biol.">
        <title>Macronuclear genome sequence of the ciliate Tetrahymena thermophila, a model eukaryote.</title>
        <authorList>
            <person name="Eisen J.A."/>
            <person name="Coyne R.S."/>
            <person name="Wu M."/>
            <person name="Wu D."/>
            <person name="Thiagarajan M."/>
            <person name="Wortman J.R."/>
            <person name="Badger J.H."/>
            <person name="Ren Q."/>
            <person name="Amedeo P."/>
            <person name="Jones K.M."/>
            <person name="Tallon L.J."/>
            <person name="Delcher A.L."/>
            <person name="Salzberg S.L."/>
            <person name="Silva J.C."/>
            <person name="Haas B.J."/>
            <person name="Majoros W.H."/>
            <person name="Farzad M."/>
            <person name="Carlton J.M."/>
            <person name="Smith R.K. Jr."/>
            <person name="Garg J."/>
            <person name="Pearlman R.E."/>
            <person name="Karrer K.M."/>
            <person name="Sun L."/>
            <person name="Manning G."/>
            <person name="Elde N.C."/>
            <person name="Turkewitz A.P."/>
            <person name="Asai D.J."/>
            <person name="Wilkes D.E."/>
            <person name="Wang Y."/>
            <person name="Cai H."/>
            <person name="Collins K."/>
            <person name="Stewart B.A."/>
            <person name="Lee S.R."/>
            <person name="Wilamowska K."/>
            <person name="Weinberg Z."/>
            <person name="Ruzzo W.L."/>
            <person name="Wloga D."/>
            <person name="Gaertig J."/>
            <person name="Frankel J."/>
            <person name="Tsao C.-C."/>
            <person name="Gorovsky M.A."/>
            <person name="Keeling P.J."/>
            <person name="Waller R.F."/>
            <person name="Patron N.J."/>
            <person name="Cherry J.M."/>
            <person name="Stover N.A."/>
            <person name="Krieger C.J."/>
            <person name="del Toro C."/>
            <person name="Ryder H.F."/>
            <person name="Williamson S.C."/>
            <person name="Barbeau R.A."/>
            <person name="Hamilton E.P."/>
            <person name="Orias E."/>
        </authorList>
    </citation>
    <scope>NUCLEOTIDE SEQUENCE [LARGE SCALE GENOMIC DNA]</scope>
    <source>
        <strain evidence="3">SB210</strain>
    </source>
</reference>
<dbReference type="AlphaFoldDB" id="I7MKA0"/>
<dbReference type="InParanoid" id="I7MKA0"/>
<dbReference type="EMBL" id="GG662656">
    <property type="protein sequence ID" value="EAR97932.1"/>
    <property type="molecule type" value="Genomic_DNA"/>
</dbReference>
<dbReference type="RefSeq" id="XP_001018177.1">
    <property type="nucleotide sequence ID" value="XM_001018177.1"/>
</dbReference>
<dbReference type="KEGG" id="tet:TTHERM_00283210"/>
<feature type="region of interest" description="Disordered" evidence="1">
    <location>
        <begin position="638"/>
        <end position="672"/>
    </location>
</feature>
<dbReference type="OrthoDB" id="301809at2759"/>
<name>I7MKA0_TETTS</name>
<accession>I7MKA0</accession>
<sequence length="846" mass="97848">MRNSQMSNFSFINHINNIQIGDDKQNNQFNNNLVLKTNSSNSTPTDDMNQAITPQNENQNSFNNNLENVNVTNFLKDNKKLFCFNNSRCEFPSNNEMEYQYPANSMQNKKMLNNILKINSQADANNSFNNKLQRDEAISNYNSDISTCKQVDIDQNKLCPRHPSKVVRYHLISNSLVQFCSKCALEYAVNGVKIEKNENLREKKLDYDKISIKISQNSKDSSLFTITKNTQPDTQQTLHTETANIEQWNESYKNEKLRVFMERVGYTSQFLKQTEESIIKKLEESQRYFQLEEKKIVDTFEEIMKSILNEKNEIMLLSKHSNQESNNLLLTQLESIRKQQNEINQFSEDISINIDNIIFSMEKQPFDDIINRYNQRISQINTFTIQLSSQQVSLLEINQNFENIKIIKAKILPNLLTIKQNSITFREFLNSCMVSPEKQITPIHNNFNQVDLVAQLPQIDLENQNNYDTNCAQENKPRISSTKNIKQKIMSPCQNTSKSNSKINYFKIPQNTLVNRSYDGGFRNDASLQLNTSLNLNSSFNKFNNNLLNNSFSHTSALPITNNNKNYRAKSTNCQKPNIQAFQESNLFSYTHKHGKKQAVCQAQPYFQKIHNESLDCQREKNNLKLKQVQNESIVKHIQRQNKDKKQSNQSSLNPSRRASKHQYLVSQQESLHENYGKSTNEFLHEEDAYKSYINNTSFDNSFSTNIGPEKISVNNPSSGIIGQRNSQYNKSTSSHINPVFNHSLNNLSNQQNSNSVFNKSQNNFINTNKNTVYTQVLKTMKGRYNSNNNSNHQASKQNNNHLNSQNNSFNNSHFNSMNTDINDINPNNISVSNKENLTLQINTMF</sequence>
<organism evidence="2 3">
    <name type="scientific">Tetrahymena thermophila (strain SB210)</name>
    <dbReference type="NCBI Taxonomy" id="312017"/>
    <lineage>
        <taxon>Eukaryota</taxon>
        <taxon>Sar</taxon>
        <taxon>Alveolata</taxon>
        <taxon>Ciliophora</taxon>
        <taxon>Intramacronucleata</taxon>
        <taxon>Oligohymenophorea</taxon>
        <taxon>Hymenostomatida</taxon>
        <taxon>Tetrahymenina</taxon>
        <taxon>Tetrahymenidae</taxon>
        <taxon>Tetrahymena</taxon>
    </lineage>
</organism>
<feature type="compositionally biased region" description="Polar residues" evidence="1">
    <location>
        <begin position="785"/>
        <end position="797"/>
    </location>
</feature>